<feature type="compositionally biased region" description="Acidic residues" evidence="1">
    <location>
        <begin position="42"/>
        <end position="51"/>
    </location>
</feature>
<reference evidence="3 4" key="1">
    <citation type="submission" date="2020-02" db="EMBL/GenBank/DDBJ databases">
        <authorList>
            <person name="Li X.-J."/>
            <person name="Han X.-M."/>
        </authorList>
    </citation>
    <scope>NUCLEOTIDE SEQUENCE [LARGE SCALE GENOMIC DNA]</scope>
    <source>
        <strain evidence="3 4">CCTCC AB 2017055</strain>
    </source>
</reference>
<accession>A0A6L9S832</accession>
<keyword evidence="4" id="KW-1185">Reference proteome</keyword>
<dbReference type="AlphaFoldDB" id="A0A6L9S832"/>
<dbReference type="SUPFAM" id="SSF88713">
    <property type="entry name" value="Glycoside hydrolase/deacetylase"/>
    <property type="match status" value="1"/>
</dbReference>
<dbReference type="GO" id="GO:0016810">
    <property type="term" value="F:hydrolase activity, acting on carbon-nitrogen (but not peptide) bonds"/>
    <property type="evidence" value="ECO:0007669"/>
    <property type="project" value="InterPro"/>
</dbReference>
<dbReference type="CDD" id="cd10917">
    <property type="entry name" value="CE4_NodB_like_6s_7s"/>
    <property type="match status" value="1"/>
</dbReference>
<name>A0A6L9S832_9ACTN</name>
<dbReference type="Pfam" id="PF01522">
    <property type="entry name" value="Polysacc_deac_1"/>
    <property type="match status" value="1"/>
</dbReference>
<dbReference type="InterPro" id="IPR011330">
    <property type="entry name" value="Glyco_hydro/deAcase_b/a-brl"/>
</dbReference>
<evidence type="ECO:0000256" key="1">
    <source>
        <dbReference type="SAM" id="MobiDB-lite"/>
    </source>
</evidence>
<sequence>MSNNTSADGDDAASGSDDAISSDAQTDDDDSDDSGGGSSGSDDGDGGDGADEDRHGTESGSGDGGGFPDTGGAEVPELPAGPGGSSPVTLTFDDGPHPTYTPQILDMLAAHEAKAVFCVVGEQVRRHPELVRRVVDEGHALCNHSYSHDAELKTRSVETIEQEISDTAAAIAEAAPDADVAFFRQPAMYVTPEVAPVVEDAGLTVLDWTLDTRDWKRPDASTIVADILDQVQPGDVILLHDGGGDRSNTVKALAQVLIALRAAGYEPVLPTA</sequence>
<dbReference type="GO" id="GO:0005975">
    <property type="term" value="P:carbohydrate metabolic process"/>
    <property type="evidence" value="ECO:0007669"/>
    <property type="project" value="InterPro"/>
</dbReference>
<organism evidence="3 4">
    <name type="scientific">Phytoactinopolyspora halotolerans</name>
    <dbReference type="NCBI Taxonomy" id="1981512"/>
    <lineage>
        <taxon>Bacteria</taxon>
        <taxon>Bacillati</taxon>
        <taxon>Actinomycetota</taxon>
        <taxon>Actinomycetes</taxon>
        <taxon>Jiangellales</taxon>
        <taxon>Jiangellaceae</taxon>
        <taxon>Phytoactinopolyspora</taxon>
    </lineage>
</organism>
<feature type="compositionally biased region" description="Low complexity" evidence="1">
    <location>
        <begin position="12"/>
        <end position="24"/>
    </location>
</feature>
<proteinExistence type="predicted"/>
<feature type="compositionally biased region" description="Gly residues" evidence="1">
    <location>
        <begin position="59"/>
        <end position="69"/>
    </location>
</feature>
<gene>
    <name evidence="3" type="ORF">G1H10_14315</name>
</gene>
<feature type="domain" description="NodB homology" evidence="2">
    <location>
        <begin position="86"/>
        <end position="268"/>
    </location>
</feature>
<evidence type="ECO:0000313" key="4">
    <source>
        <dbReference type="Proteomes" id="UP000475214"/>
    </source>
</evidence>
<dbReference type="InterPro" id="IPR050248">
    <property type="entry name" value="Polysacc_deacetylase_ArnD"/>
</dbReference>
<feature type="region of interest" description="Disordered" evidence="1">
    <location>
        <begin position="1"/>
        <end position="97"/>
    </location>
</feature>
<dbReference type="PROSITE" id="PS51677">
    <property type="entry name" value="NODB"/>
    <property type="match status" value="1"/>
</dbReference>
<comment type="caution">
    <text evidence="3">The sequence shown here is derived from an EMBL/GenBank/DDBJ whole genome shotgun (WGS) entry which is preliminary data.</text>
</comment>
<evidence type="ECO:0000313" key="3">
    <source>
        <dbReference type="EMBL" id="NEE01346.1"/>
    </source>
</evidence>
<protein>
    <submittedName>
        <fullName evidence="3">Polysaccharide deacetylase family protein</fullName>
    </submittedName>
</protein>
<dbReference type="InterPro" id="IPR002509">
    <property type="entry name" value="NODB_dom"/>
</dbReference>
<dbReference type="Gene3D" id="3.20.20.370">
    <property type="entry name" value="Glycoside hydrolase/deacetylase"/>
    <property type="match status" value="1"/>
</dbReference>
<dbReference type="EMBL" id="JAAGOA010000009">
    <property type="protein sequence ID" value="NEE01346.1"/>
    <property type="molecule type" value="Genomic_DNA"/>
</dbReference>
<dbReference type="PANTHER" id="PTHR10587">
    <property type="entry name" value="GLYCOSYL TRANSFERASE-RELATED"/>
    <property type="match status" value="1"/>
</dbReference>
<evidence type="ECO:0000259" key="2">
    <source>
        <dbReference type="PROSITE" id="PS51677"/>
    </source>
</evidence>
<dbReference type="RefSeq" id="WP_163738782.1">
    <property type="nucleotide sequence ID" value="NZ_JAAGOA010000009.1"/>
</dbReference>
<dbReference type="Proteomes" id="UP000475214">
    <property type="component" value="Unassembled WGS sequence"/>
</dbReference>